<evidence type="ECO:0000256" key="2">
    <source>
        <dbReference type="SAM" id="SignalP"/>
    </source>
</evidence>
<dbReference type="Pfam" id="PF13517">
    <property type="entry name" value="FG-GAP_3"/>
    <property type="match status" value="1"/>
</dbReference>
<name>A0ABP6G2V3_9ACTN</name>
<dbReference type="InterPro" id="IPR013517">
    <property type="entry name" value="FG-GAP"/>
</dbReference>
<evidence type="ECO:0000256" key="1">
    <source>
        <dbReference type="ARBA" id="ARBA00022729"/>
    </source>
</evidence>
<dbReference type="PANTHER" id="PTHR44103">
    <property type="entry name" value="PROPROTEIN CONVERTASE P"/>
    <property type="match status" value="1"/>
</dbReference>
<sequence>MTHTSGRKRGRVMSRVVTAAIAVALMGTAAGTAVAAPATTAPAGTAAKATAKAGTAKPKAAPRKGIAAPQGILSGSNPSFSLLAVDDLGLLWDYEPNGRGNFEDRSLSGSNWDGVSAAIQVDTDRDGRTDGQYLRGFDGKLLFYPGGDAPKQAIGPGWNIYDRMLSPGDLGGASPSDILARDKSGVLWLYLARPDNTLSDRIRVGGGWDQYTDIAGRGDLNGDGLNDIVAKDRSGNLWFYKGTGNTNDPFESRVKVGGGWDIYNTLVGTGDVDHDGRSDLLARDKSGVLWLYSGNGNQSDPFNNRTKIGGGWNEFRLMF</sequence>
<dbReference type="InterPro" id="IPR028994">
    <property type="entry name" value="Integrin_alpha_N"/>
</dbReference>
<dbReference type="SUPFAM" id="SSF69318">
    <property type="entry name" value="Integrin alpha N-terminal domain"/>
    <property type="match status" value="1"/>
</dbReference>
<dbReference type="Proteomes" id="UP001500886">
    <property type="component" value="Unassembled WGS sequence"/>
</dbReference>
<organism evidence="3 4">
    <name type="scientific">Streptomyces luteosporeus</name>
    <dbReference type="NCBI Taxonomy" id="173856"/>
    <lineage>
        <taxon>Bacteria</taxon>
        <taxon>Bacillati</taxon>
        <taxon>Actinomycetota</taxon>
        <taxon>Actinomycetes</taxon>
        <taxon>Kitasatosporales</taxon>
        <taxon>Streptomycetaceae</taxon>
        <taxon>Streptomyces</taxon>
    </lineage>
</organism>
<gene>
    <name evidence="3" type="ORF">GCM10010315_12110</name>
</gene>
<evidence type="ECO:0000313" key="4">
    <source>
        <dbReference type="Proteomes" id="UP001500886"/>
    </source>
</evidence>
<proteinExistence type="predicted"/>
<evidence type="ECO:0000313" key="3">
    <source>
        <dbReference type="EMBL" id="GAA2711081.1"/>
    </source>
</evidence>
<reference evidence="4" key="1">
    <citation type="journal article" date="2019" name="Int. J. Syst. Evol. Microbiol.">
        <title>The Global Catalogue of Microorganisms (GCM) 10K type strain sequencing project: providing services to taxonomists for standard genome sequencing and annotation.</title>
        <authorList>
            <consortium name="The Broad Institute Genomics Platform"/>
            <consortium name="The Broad Institute Genome Sequencing Center for Infectious Disease"/>
            <person name="Wu L."/>
            <person name="Ma J."/>
        </authorList>
    </citation>
    <scope>NUCLEOTIDE SEQUENCE [LARGE SCALE GENOMIC DNA]</scope>
    <source>
        <strain evidence="4">JCM 4542</strain>
    </source>
</reference>
<protein>
    <recommendedName>
        <fullName evidence="5">VCBS repeat-containing protein</fullName>
    </recommendedName>
</protein>
<keyword evidence="1 2" id="KW-0732">Signal</keyword>
<feature type="signal peptide" evidence="2">
    <location>
        <begin position="1"/>
        <end position="35"/>
    </location>
</feature>
<dbReference type="Gene3D" id="2.115.10.10">
    <property type="entry name" value="Tachylectin 2"/>
    <property type="match status" value="1"/>
</dbReference>
<dbReference type="PANTHER" id="PTHR44103:SF1">
    <property type="entry name" value="PROPROTEIN CONVERTASE P"/>
    <property type="match status" value="1"/>
</dbReference>
<dbReference type="EMBL" id="BAAASL010000004">
    <property type="protein sequence ID" value="GAA2711081.1"/>
    <property type="molecule type" value="Genomic_DNA"/>
</dbReference>
<accession>A0ABP6G2V3</accession>
<comment type="caution">
    <text evidence="3">The sequence shown here is derived from an EMBL/GenBank/DDBJ whole genome shotgun (WGS) entry which is preliminary data.</text>
</comment>
<feature type="chain" id="PRO_5046571608" description="VCBS repeat-containing protein" evidence="2">
    <location>
        <begin position="36"/>
        <end position="319"/>
    </location>
</feature>
<keyword evidence="4" id="KW-1185">Reference proteome</keyword>
<evidence type="ECO:0008006" key="5">
    <source>
        <dbReference type="Google" id="ProtNLM"/>
    </source>
</evidence>